<dbReference type="SUPFAM" id="SSF56784">
    <property type="entry name" value="HAD-like"/>
    <property type="match status" value="1"/>
</dbReference>
<dbReference type="PROSITE" id="PS01229">
    <property type="entry name" value="COF_2"/>
    <property type="match status" value="1"/>
</dbReference>
<dbReference type="EMBL" id="JAOQJX010000013">
    <property type="protein sequence ID" value="MCU6747881.1"/>
    <property type="molecule type" value="Genomic_DNA"/>
</dbReference>
<dbReference type="SFLD" id="SFLDS00003">
    <property type="entry name" value="Haloacid_Dehalogenase"/>
    <property type="match status" value="1"/>
</dbReference>
<dbReference type="NCBIfam" id="TIGR00099">
    <property type="entry name" value="Cof-subfamily"/>
    <property type="match status" value="1"/>
</dbReference>
<dbReference type="InterPro" id="IPR000150">
    <property type="entry name" value="Cof"/>
</dbReference>
<dbReference type="SFLD" id="SFLDG01144">
    <property type="entry name" value="C2.B.4:_PGP_Like"/>
    <property type="match status" value="1"/>
</dbReference>
<dbReference type="Gene3D" id="3.40.50.1000">
    <property type="entry name" value="HAD superfamily/HAD-like"/>
    <property type="match status" value="1"/>
</dbReference>
<protein>
    <submittedName>
        <fullName evidence="1">Cof-type HAD-IIB family hydrolase</fullName>
    </submittedName>
</protein>
<dbReference type="InterPro" id="IPR036412">
    <property type="entry name" value="HAD-like_sf"/>
</dbReference>
<keyword evidence="1" id="KW-0378">Hydrolase</keyword>
<sequence>MEINIKAVFFDVDGTLISHKDGGVPESTKEALRLLKKRGIKVVVATGRHTIELEALPVRDLEFDGYVVLNGQLCLDGEGNTIYDEPICKEGADTILEIFKRREIPVSMVEKDRIYVNFVNDLLRRRQKEILSPVPEVAEYHGGKIYQCCMYVEEPQMREIEKKLRFCRATQWNDAAYDIIAEEAGKRKGIEAFLKHYSISPKEIMAFGDGENDIDMLLYAQIGVAMGNANDKVKEAADYVTDRVDKEGIKKALEEYGVI</sequence>
<name>A0ABT2TDK3_9FIRM</name>
<evidence type="ECO:0000313" key="1">
    <source>
        <dbReference type="EMBL" id="MCU6747881.1"/>
    </source>
</evidence>
<dbReference type="SFLD" id="SFLDG01140">
    <property type="entry name" value="C2.B:_Phosphomannomutase_and_P"/>
    <property type="match status" value="1"/>
</dbReference>
<dbReference type="Proteomes" id="UP001652394">
    <property type="component" value="Unassembled WGS sequence"/>
</dbReference>
<dbReference type="RefSeq" id="WP_059068856.1">
    <property type="nucleotide sequence ID" value="NZ_JAOQJX010000013.1"/>
</dbReference>
<keyword evidence="2" id="KW-1185">Reference proteome</keyword>
<dbReference type="PANTHER" id="PTHR10000">
    <property type="entry name" value="PHOSPHOSERINE PHOSPHATASE"/>
    <property type="match status" value="1"/>
</dbReference>
<dbReference type="InterPro" id="IPR006379">
    <property type="entry name" value="HAD-SF_hydro_IIB"/>
</dbReference>
<dbReference type="NCBIfam" id="TIGR01484">
    <property type="entry name" value="HAD-SF-IIB"/>
    <property type="match status" value="1"/>
</dbReference>
<proteinExistence type="predicted"/>
<reference evidence="1 2" key="1">
    <citation type="journal article" date="2021" name="ISME Commun">
        <title>Automated analysis of genomic sequences facilitates high-throughput and comprehensive description of bacteria.</title>
        <authorList>
            <person name="Hitch T.C.A."/>
        </authorList>
    </citation>
    <scope>NUCLEOTIDE SEQUENCE [LARGE SCALE GENOMIC DNA]</scope>
    <source>
        <strain evidence="1 2">H2_18</strain>
    </source>
</reference>
<dbReference type="PANTHER" id="PTHR10000:SF25">
    <property type="entry name" value="PHOSPHATASE YKRA-RELATED"/>
    <property type="match status" value="1"/>
</dbReference>
<evidence type="ECO:0000313" key="2">
    <source>
        <dbReference type="Proteomes" id="UP001652394"/>
    </source>
</evidence>
<dbReference type="Pfam" id="PF08282">
    <property type="entry name" value="Hydrolase_3"/>
    <property type="match status" value="1"/>
</dbReference>
<accession>A0ABT2TDK3</accession>
<dbReference type="InterPro" id="IPR023214">
    <property type="entry name" value="HAD_sf"/>
</dbReference>
<dbReference type="GO" id="GO:0016787">
    <property type="term" value="F:hydrolase activity"/>
    <property type="evidence" value="ECO:0007669"/>
    <property type="project" value="UniProtKB-KW"/>
</dbReference>
<dbReference type="Gene3D" id="3.30.1240.10">
    <property type="match status" value="1"/>
</dbReference>
<gene>
    <name evidence="1" type="ORF">OCV51_09485</name>
</gene>
<organism evidence="1 2">
    <name type="scientific">Faecalicatena acetigenes</name>
    <dbReference type="NCBI Taxonomy" id="2981790"/>
    <lineage>
        <taxon>Bacteria</taxon>
        <taxon>Bacillati</taxon>
        <taxon>Bacillota</taxon>
        <taxon>Clostridia</taxon>
        <taxon>Lachnospirales</taxon>
        <taxon>Lachnospiraceae</taxon>
        <taxon>Faecalicatena</taxon>
    </lineage>
</organism>
<comment type="caution">
    <text evidence="1">The sequence shown here is derived from an EMBL/GenBank/DDBJ whole genome shotgun (WGS) entry which is preliminary data.</text>
</comment>